<name>A0A645E6R1_9ZZZZ</name>
<gene>
    <name evidence="1" type="ORF">SDC9_144358</name>
</gene>
<dbReference type="EMBL" id="VSSQ01043494">
    <property type="protein sequence ID" value="MPM97185.1"/>
    <property type="molecule type" value="Genomic_DNA"/>
</dbReference>
<proteinExistence type="predicted"/>
<evidence type="ECO:0000313" key="1">
    <source>
        <dbReference type="EMBL" id="MPM97185.1"/>
    </source>
</evidence>
<sequence length="232" mass="26000">MVAHHAVAAAVQLLHAGDFDCVAARAGDFRAHRVEQVGEVAHVRFARRVVERRRPVRDGRRHQDLLGGGHAGFVEEEFAPRQSPGRVEPVSLFPRHFGSELVEPVEVAVEPAAADHVAARRIEFRLAAAGQQRSGEEDAGPVARTKFLRDRSRLHVGAPEAERVVLERELRAQFSRDVEHGADVEDVRHIFQHDLLVGQQQRRDHRQRRVFIPADFHPSADAGGPFHHQTPH</sequence>
<reference evidence="1" key="1">
    <citation type="submission" date="2019-08" db="EMBL/GenBank/DDBJ databases">
        <authorList>
            <person name="Kucharzyk K."/>
            <person name="Murdoch R.W."/>
            <person name="Higgins S."/>
            <person name="Loffler F."/>
        </authorList>
    </citation>
    <scope>NUCLEOTIDE SEQUENCE</scope>
</reference>
<protein>
    <submittedName>
        <fullName evidence="1">Uncharacterized protein</fullName>
    </submittedName>
</protein>
<accession>A0A645E6R1</accession>
<comment type="caution">
    <text evidence="1">The sequence shown here is derived from an EMBL/GenBank/DDBJ whole genome shotgun (WGS) entry which is preliminary data.</text>
</comment>
<organism evidence="1">
    <name type="scientific">bioreactor metagenome</name>
    <dbReference type="NCBI Taxonomy" id="1076179"/>
    <lineage>
        <taxon>unclassified sequences</taxon>
        <taxon>metagenomes</taxon>
        <taxon>ecological metagenomes</taxon>
    </lineage>
</organism>
<dbReference type="AlphaFoldDB" id="A0A645E6R1"/>